<dbReference type="EMBL" id="JADLRE010000014">
    <property type="protein sequence ID" value="MBF6227131.1"/>
    <property type="molecule type" value="Genomic_DNA"/>
</dbReference>
<sequence>MKSPEDEDQWLAEVVAVLDGRFTVYVEAMTLTAAVVELLAWVGDRRQFITAQHNDWQSILTDVRSAFSASGPKLQRVVEPAYRSVEAHFSQLFTPLAGACGNNEVEIDQQVRRSLRQDAAILQEQLRCDEAIACAWTDLQQACVSQTKSVEDIEFKRKTLWAIAEARHQNTESMFGLGRQLSELMRGNPWLAGGTHDDESADLPVWQRSQQCQEFLVRPPEKADCIVWLRLEPAFMHEFEVTHGQVTFYSAQLLAACVGHPEWAGHFTVVPQEVLDLPADTQNHDRKAWAEDPGLTYARVLLPDTVIHLARKQASTLVSALVQISDPPPNSWIQLDGSMLFVDGTLRTWEWGPKALRRDYTQHHFGDPVARQIQLMAQTSQSLSIETTEQLASALALSKALTRSLDEGPEATVMAAVRAIEHVNAWAVGDRSDWAQFARKYFKQATARAQLVTFLGEFTSAATTDVPDPSPAAAPPPEDLDEIKDQLWTRSADVDYFNVGEAIEHLAKLREIYQRHWLRRALADMETVFSSGATVAKRLDAYGQRFDSHLRRLKRIRNAAIHGGPVTPDACDSISTFAYHLGHYCLNQVIEAYLTAADVTTYINDFRNREQERRQKIELNSDYDELFVPTPI</sequence>
<evidence type="ECO:0000313" key="1">
    <source>
        <dbReference type="EMBL" id="MBF6227131.1"/>
    </source>
</evidence>
<reference evidence="1 2" key="1">
    <citation type="submission" date="2020-10" db="EMBL/GenBank/DDBJ databases">
        <title>Identification of Nocardia species via Next-generation sequencing and recognition of intraspecies genetic diversity.</title>
        <authorList>
            <person name="Li P."/>
            <person name="Li P."/>
            <person name="Lu B."/>
        </authorList>
    </citation>
    <scope>NUCLEOTIDE SEQUENCE [LARGE SCALE GENOMIC DNA]</scope>
    <source>
        <strain evidence="1 2">N-11</strain>
    </source>
</reference>
<keyword evidence="2" id="KW-1185">Reference proteome</keyword>
<dbReference type="RefSeq" id="WP_195034179.1">
    <property type="nucleotide sequence ID" value="NZ_JADLRE010000014.1"/>
</dbReference>
<evidence type="ECO:0008006" key="3">
    <source>
        <dbReference type="Google" id="ProtNLM"/>
    </source>
</evidence>
<proteinExistence type="predicted"/>
<name>A0ABS0C9T7_9NOCA</name>
<organism evidence="1 2">
    <name type="scientific">Nocardia abscessus</name>
    <dbReference type="NCBI Taxonomy" id="120957"/>
    <lineage>
        <taxon>Bacteria</taxon>
        <taxon>Bacillati</taxon>
        <taxon>Actinomycetota</taxon>
        <taxon>Actinomycetes</taxon>
        <taxon>Mycobacteriales</taxon>
        <taxon>Nocardiaceae</taxon>
        <taxon>Nocardia</taxon>
    </lineage>
</organism>
<protein>
    <recommendedName>
        <fullName evidence="3">Apea-like HEPN domain-containing protein</fullName>
    </recommendedName>
</protein>
<comment type="caution">
    <text evidence="1">The sequence shown here is derived from an EMBL/GenBank/DDBJ whole genome shotgun (WGS) entry which is preliminary data.</text>
</comment>
<gene>
    <name evidence="1" type="ORF">IU470_18720</name>
</gene>
<dbReference type="Proteomes" id="UP000807309">
    <property type="component" value="Unassembled WGS sequence"/>
</dbReference>
<accession>A0ABS0C9T7</accession>
<evidence type="ECO:0000313" key="2">
    <source>
        <dbReference type="Proteomes" id="UP000807309"/>
    </source>
</evidence>